<evidence type="ECO:0000313" key="10">
    <source>
        <dbReference type="Proteomes" id="UP001318682"/>
    </source>
</evidence>
<keyword evidence="2" id="KW-0813">Transport</keyword>
<feature type="transmembrane region" description="Helical" evidence="8">
    <location>
        <begin position="12"/>
        <end position="32"/>
    </location>
</feature>
<accession>A0ABZ2BNP7</accession>
<protein>
    <submittedName>
        <fullName evidence="9">D-allose transport system permease protein AlsC</fullName>
    </submittedName>
</protein>
<feature type="transmembrane region" description="Helical" evidence="8">
    <location>
        <begin position="252"/>
        <end position="279"/>
    </location>
</feature>
<feature type="transmembrane region" description="Helical" evidence="8">
    <location>
        <begin position="212"/>
        <end position="231"/>
    </location>
</feature>
<dbReference type="InterPro" id="IPR001851">
    <property type="entry name" value="ABC_transp_permease"/>
</dbReference>
<evidence type="ECO:0000256" key="3">
    <source>
        <dbReference type="ARBA" id="ARBA00022475"/>
    </source>
</evidence>
<reference evidence="10" key="1">
    <citation type="submission" date="2024-01" db="EMBL/GenBank/DDBJ databases">
        <title>Roseobacter fucihabitans sp. nov., isolated from the brown alga Fucus spiralis.</title>
        <authorList>
            <person name="Hahnke S."/>
            <person name="Berger M."/>
            <person name="Schlingloff A."/>
            <person name="Athale I."/>
            <person name="Neumann-Schaal M."/>
            <person name="Adenaya A."/>
            <person name="Poehlein A."/>
            <person name="Daniel R."/>
            <person name="Pertersen J."/>
            <person name="Brinkhoff T."/>
        </authorList>
    </citation>
    <scope>NUCLEOTIDE SEQUENCE [LARGE SCALE GENOMIC DNA]</scope>
    <source>
        <strain evidence="10">B14</strain>
    </source>
</reference>
<dbReference type="PANTHER" id="PTHR32196">
    <property type="entry name" value="ABC TRANSPORTER PERMEASE PROTEIN YPHD-RELATED-RELATED"/>
    <property type="match status" value="1"/>
</dbReference>
<dbReference type="Pfam" id="PF02653">
    <property type="entry name" value="BPD_transp_2"/>
    <property type="match status" value="1"/>
</dbReference>
<keyword evidence="3" id="KW-1003">Cell membrane</keyword>
<keyword evidence="7 8" id="KW-0472">Membrane</keyword>
<dbReference type="PANTHER" id="PTHR32196:SF21">
    <property type="entry name" value="ABC TRANSPORTER PERMEASE PROTEIN YPHD-RELATED"/>
    <property type="match status" value="1"/>
</dbReference>
<evidence type="ECO:0000256" key="2">
    <source>
        <dbReference type="ARBA" id="ARBA00022448"/>
    </source>
</evidence>
<evidence type="ECO:0000256" key="6">
    <source>
        <dbReference type="ARBA" id="ARBA00022989"/>
    </source>
</evidence>
<evidence type="ECO:0000256" key="7">
    <source>
        <dbReference type="ARBA" id="ARBA00023136"/>
    </source>
</evidence>
<gene>
    <name evidence="9" type="primary">alsC_1</name>
    <name evidence="9" type="ORF">ROLI_000190</name>
</gene>
<sequence length="314" mass="32337">MNNLIRATRAQPVHLVVFALIAIVFAVGAASSDRFATPLNIGNIQDQMVALAIIALAQTIVILSGGIDLSYAGALSFLCVVFAAIAGDGTGTLMLAMVVVAGLGITIGVINGAITAYVGVHPLITTLGTSTILAGCALLITRQPSGSVPLFFEDLMYERVGIVPYGMTFAVALYLLVGFMLWRTVFGTRIYAIGDNEGAATVSGLPVKQTKVAVYALSGLLCAVVAMYMTGRFGVGDPRAGVGFDLRSITPVIVGGTLLAGGKGGVLGTGLAVVLLAVLANVLNFMNVSSFYQWIVEGLIIIAAVSFFAGKAKS</sequence>
<feature type="transmembrane region" description="Helical" evidence="8">
    <location>
        <begin position="69"/>
        <end position="86"/>
    </location>
</feature>
<comment type="subcellular location">
    <subcellularLocation>
        <location evidence="1">Cell membrane</location>
        <topology evidence="1">Multi-pass membrane protein</topology>
    </subcellularLocation>
</comment>
<evidence type="ECO:0000256" key="8">
    <source>
        <dbReference type="SAM" id="Phobius"/>
    </source>
</evidence>
<evidence type="ECO:0000256" key="1">
    <source>
        <dbReference type="ARBA" id="ARBA00004651"/>
    </source>
</evidence>
<evidence type="ECO:0000313" key="9">
    <source>
        <dbReference type="EMBL" id="WVX46961.1"/>
    </source>
</evidence>
<feature type="transmembrane region" description="Helical" evidence="8">
    <location>
        <begin position="120"/>
        <end position="141"/>
    </location>
</feature>
<feature type="transmembrane region" description="Helical" evidence="8">
    <location>
        <begin position="44"/>
        <end position="63"/>
    </location>
</feature>
<dbReference type="RefSeq" id="WP_187432247.1">
    <property type="nucleotide sequence ID" value="NZ_CP143423.1"/>
</dbReference>
<name>A0ABZ2BNP7_9RHOB</name>
<feature type="transmembrane region" description="Helical" evidence="8">
    <location>
        <begin position="93"/>
        <end position="114"/>
    </location>
</feature>
<feature type="transmembrane region" description="Helical" evidence="8">
    <location>
        <begin position="291"/>
        <end position="310"/>
    </location>
</feature>
<dbReference type="EMBL" id="CP143423">
    <property type="protein sequence ID" value="WVX46961.1"/>
    <property type="molecule type" value="Genomic_DNA"/>
</dbReference>
<keyword evidence="4" id="KW-0997">Cell inner membrane</keyword>
<evidence type="ECO:0000256" key="5">
    <source>
        <dbReference type="ARBA" id="ARBA00022692"/>
    </source>
</evidence>
<organism evidence="9 10">
    <name type="scientific">Roseobacter fucihabitans</name>
    <dbReference type="NCBI Taxonomy" id="1537242"/>
    <lineage>
        <taxon>Bacteria</taxon>
        <taxon>Pseudomonadati</taxon>
        <taxon>Pseudomonadota</taxon>
        <taxon>Alphaproteobacteria</taxon>
        <taxon>Rhodobacterales</taxon>
        <taxon>Roseobacteraceae</taxon>
        <taxon>Roseobacter</taxon>
    </lineage>
</organism>
<keyword evidence="5 8" id="KW-0812">Transmembrane</keyword>
<dbReference type="CDD" id="cd06579">
    <property type="entry name" value="TM_PBP1_transp_AraH_like"/>
    <property type="match status" value="1"/>
</dbReference>
<feature type="transmembrane region" description="Helical" evidence="8">
    <location>
        <begin position="162"/>
        <end position="182"/>
    </location>
</feature>
<evidence type="ECO:0000256" key="4">
    <source>
        <dbReference type="ARBA" id="ARBA00022519"/>
    </source>
</evidence>
<proteinExistence type="predicted"/>
<keyword evidence="6 8" id="KW-1133">Transmembrane helix</keyword>
<dbReference type="Proteomes" id="UP001318682">
    <property type="component" value="Chromosome"/>
</dbReference>
<keyword evidence="10" id="KW-1185">Reference proteome</keyword>